<feature type="region of interest" description="Disordered" evidence="1">
    <location>
        <begin position="33"/>
        <end position="76"/>
    </location>
</feature>
<reference evidence="2" key="1">
    <citation type="submission" date="2013-07" db="EMBL/GenBank/DDBJ databases">
        <authorList>
            <consortium name="The Broad Institute Genome Sequencing Platform"/>
            <person name="Cuomo C."/>
            <person name="Litvintseva A."/>
            <person name="Chen Y."/>
            <person name="Heitman J."/>
            <person name="Sun S."/>
            <person name="Springer D."/>
            <person name="Dromer F."/>
            <person name="Young S.K."/>
            <person name="Zeng Q."/>
            <person name="Gargeya S."/>
            <person name="Fitzgerald M."/>
            <person name="Abouelleil A."/>
            <person name="Alvarado L."/>
            <person name="Berlin A.M."/>
            <person name="Chapman S.B."/>
            <person name="Dewar J."/>
            <person name="Goldberg J."/>
            <person name="Griggs A."/>
            <person name="Gujja S."/>
            <person name="Hansen M."/>
            <person name="Howarth C."/>
            <person name="Imamovic A."/>
            <person name="Larimer J."/>
            <person name="McCowan C."/>
            <person name="Murphy C."/>
            <person name="Pearson M."/>
            <person name="Priest M."/>
            <person name="Roberts A."/>
            <person name="Saif S."/>
            <person name="Shea T."/>
            <person name="Sykes S."/>
            <person name="Wortman J."/>
            <person name="Nusbaum C."/>
            <person name="Birren B."/>
        </authorList>
    </citation>
    <scope>NUCLEOTIDE SEQUENCE</scope>
    <source>
        <strain evidence="2">CBS 10118</strain>
    </source>
</reference>
<organism evidence="2 3">
    <name type="scientific">Kwoniella bestiolae CBS 10118</name>
    <dbReference type="NCBI Taxonomy" id="1296100"/>
    <lineage>
        <taxon>Eukaryota</taxon>
        <taxon>Fungi</taxon>
        <taxon>Dikarya</taxon>
        <taxon>Basidiomycota</taxon>
        <taxon>Agaricomycotina</taxon>
        <taxon>Tremellomycetes</taxon>
        <taxon>Tremellales</taxon>
        <taxon>Cryptococcaceae</taxon>
        <taxon>Kwoniella</taxon>
    </lineage>
</organism>
<keyword evidence="3" id="KW-1185">Reference proteome</keyword>
<evidence type="ECO:0000256" key="1">
    <source>
        <dbReference type="SAM" id="MobiDB-lite"/>
    </source>
</evidence>
<dbReference type="KEGG" id="kbi:30211212"/>
<reference evidence="2" key="2">
    <citation type="submission" date="2024-02" db="EMBL/GenBank/DDBJ databases">
        <title>Comparative genomics of Cryptococcus and Kwoniella reveals pathogenesis evolution and contrasting modes of karyotype evolution via chromosome fusion or intercentromeric recombination.</title>
        <authorList>
            <person name="Coelho M.A."/>
            <person name="David-Palma M."/>
            <person name="Shea T."/>
            <person name="Bowers K."/>
            <person name="McGinley-Smith S."/>
            <person name="Mohammad A.W."/>
            <person name="Gnirke A."/>
            <person name="Yurkov A.M."/>
            <person name="Nowrousian M."/>
            <person name="Sun S."/>
            <person name="Cuomo C.A."/>
            <person name="Heitman J."/>
        </authorList>
    </citation>
    <scope>NUCLEOTIDE SEQUENCE</scope>
    <source>
        <strain evidence="2">CBS 10118</strain>
    </source>
</reference>
<evidence type="ECO:0000313" key="2">
    <source>
        <dbReference type="EMBL" id="WVW85408.1"/>
    </source>
</evidence>
<accession>A0AAJ8MB19</accession>
<name>A0AAJ8MB19_9TREE</name>
<protein>
    <submittedName>
        <fullName evidence="2">Uncharacterized protein</fullName>
    </submittedName>
</protein>
<gene>
    <name evidence="2" type="ORF">I302_107446</name>
</gene>
<dbReference type="EMBL" id="CP144546">
    <property type="protein sequence ID" value="WVW85408.1"/>
    <property type="molecule type" value="Genomic_DNA"/>
</dbReference>
<dbReference type="RefSeq" id="XP_065726533.1">
    <property type="nucleotide sequence ID" value="XM_065870461.1"/>
</dbReference>
<dbReference type="Proteomes" id="UP000092730">
    <property type="component" value="Chromosome 6"/>
</dbReference>
<sequence>MTASIIYRSTACSQIRSFCSTCHLLFNHSPPRLGEPSRARPTTTKLRTRAGILSKATKKPRSTDREDTSTKPLLKDGYGALRSNRNGISKSEGILETSGKVNWKDAIRNMYPNSHSEGKTVEPAINVDPEARIRIIGFDLSTSLPTIFKTRTQIFRSPLFNLRCIPFTLLPPRKIPPFPTETLHDWRNEQKGGCVYFSAIGSKNAVSKLAVERNRSRRRFNAVLEGVLNERGEMGGMNSGERRDCNSTIAEYAYIASLTSSLHDAPFTQIQQDILQGLKYLKQRQSQREPRSQSFSRQVSAPLPRYIPRGKLGDTVLPTQNDQENMMNRIL</sequence>
<proteinExistence type="predicted"/>
<dbReference type="AlphaFoldDB" id="A0AAJ8MB19"/>
<evidence type="ECO:0000313" key="3">
    <source>
        <dbReference type="Proteomes" id="UP000092730"/>
    </source>
</evidence>
<dbReference type="Gene3D" id="3.30.230.10">
    <property type="match status" value="1"/>
</dbReference>
<dbReference type="GeneID" id="30211212"/>
<dbReference type="InterPro" id="IPR014721">
    <property type="entry name" value="Ribsml_uS5_D2-typ_fold_subgr"/>
</dbReference>